<feature type="domain" description="Phosphatidylglycerol lysyltransferase C-terminal" evidence="1">
    <location>
        <begin position="66"/>
        <end position="334"/>
    </location>
</feature>
<dbReference type="HOGENOM" id="CLU_058411_0_0_9"/>
<comment type="caution">
    <text evidence="2">The sequence shown here is derived from an EMBL/GenBank/DDBJ whole genome shotgun (WGS) entry which is preliminary data.</text>
</comment>
<proteinExistence type="predicted"/>
<dbReference type="SUPFAM" id="SSF55729">
    <property type="entry name" value="Acyl-CoA N-acyltransferases (Nat)"/>
    <property type="match status" value="2"/>
</dbReference>
<sequence>MTEMRYLKNILKRNMDKNVEIYDHEDNIKDGSGKLIFKPIKAEKFHYYDKFYGLRHNKTCDSVSLESFLWKDYYNVKAAIAFKDGKEAGMLWLMESEGEIYSAMPMCSQENLQYCFDETVRYFNKELNRKLVIRLADEAAIESLNLPQESFLVKEEVDLKDYLYDGDALRSLSGKKLHKKKNHYNRFIKDYAGRYEYKRLKCCARDDVFEFLAKWREHKGDDVEEHLDPEVQGVHEVIKHCQELDIKLGGVYVDGRLEAFTIGSYNQLEDMAVIHIEKANADIPGLYQFINKEFLVNEFPYAGIINREDDLGIEGLRRAKESYYPIDYARKYYVEQLDF</sequence>
<dbReference type="EMBL" id="ACZL01000023">
    <property type="protein sequence ID" value="EHI55298.1"/>
    <property type="molecule type" value="Genomic_DNA"/>
</dbReference>
<dbReference type="InterPro" id="IPR024320">
    <property type="entry name" value="LPG_synthase_C"/>
</dbReference>
<organism evidence="2 3">
    <name type="scientific">Johnsonella ignava ATCC 51276</name>
    <dbReference type="NCBI Taxonomy" id="679200"/>
    <lineage>
        <taxon>Bacteria</taxon>
        <taxon>Bacillati</taxon>
        <taxon>Bacillota</taxon>
        <taxon>Clostridia</taxon>
        <taxon>Lachnospirales</taxon>
        <taxon>Lachnospiraceae</taxon>
        <taxon>Johnsonella</taxon>
    </lineage>
</organism>
<dbReference type="Gene3D" id="3.40.630.30">
    <property type="match status" value="2"/>
</dbReference>
<name>G5GIP4_9FIRM</name>
<dbReference type="PIRSF" id="PIRSF018688">
    <property type="entry name" value="UCP018688"/>
    <property type="match status" value="1"/>
</dbReference>
<evidence type="ECO:0000259" key="1">
    <source>
        <dbReference type="Pfam" id="PF09924"/>
    </source>
</evidence>
<dbReference type="PANTHER" id="PTHR41373">
    <property type="entry name" value="DUF2156 DOMAIN-CONTAINING PROTEIN"/>
    <property type="match status" value="1"/>
</dbReference>
<dbReference type="PANTHER" id="PTHR41373:SF1">
    <property type="entry name" value="PHOSPHATIDYLGLYCEROL LYSYLTRANSFERASE C-TERMINAL DOMAIN-CONTAINING PROTEIN"/>
    <property type="match status" value="1"/>
</dbReference>
<evidence type="ECO:0000313" key="3">
    <source>
        <dbReference type="Proteomes" id="UP000003011"/>
    </source>
</evidence>
<evidence type="ECO:0000313" key="2">
    <source>
        <dbReference type="EMBL" id="EHI55298.1"/>
    </source>
</evidence>
<reference evidence="2 3" key="1">
    <citation type="submission" date="2011-08" db="EMBL/GenBank/DDBJ databases">
        <title>The Genome Sequence of Johnsonella ignava ATCC 51276.</title>
        <authorList>
            <consortium name="The Broad Institute Genome Sequencing Platform"/>
            <person name="Earl A."/>
            <person name="Ward D."/>
            <person name="Feldgarden M."/>
            <person name="Gevers D."/>
            <person name="Izard J."/>
            <person name="Blanton J.M."/>
            <person name="Baranova O.V."/>
            <person name="Dewhirst F.E."/>
            <person name="Young S.K."/>
            <person name="Zeng Q."/>
            <person name="Gargeya S."/>
            <person name="Fitzgerald M."/>
            <person name="Haas B."/>
            <person name="Abouelleil A."/>
            <person name="Alvarado L."/>
            <person name="Arachchi H.M."/>
            <person name="Berlin A."/>
            <person name="Brown A."/>
            <person name="Chapman S.B."/>
            <person name="Chen Z."/>
            <person name="Dunbar C."/>
            <person name="Freedman E."/>
            <person name="Gearin G."/>
            <person name="Gellesch M."/>
            <person name="Goldberg J."/>
            <person name="Griggs A."/>
            <person name="Gujja S."/>
            <person name="Heiman D."/>
            <person name="Howarth C."/>
            <person name="Larson L."/>
            <person name="Lui A."/>
            <person name="MacDonald P.J.P."/>
            <person name="Montmayeur A."/>
            <person name="Murphy C."/>
            <person name="Neiman D."/>
            <person name="Pearson M."/>
            <person name="Priest M."/>
            <person name="Roberts A."/>
            <person name="Saif S."/>
            <person name="Shea T."/>
            <person name="Shenoy N."/>
            <person name="Sisk P."/>
            <person name="Stolte C."/>
            <person name="Sykes S."/>
            <person name="Wortman J."/>
            <person name="Nusbaum C."/>
            <person name="Birren B."/>
        </authorList>
    </citation>
    <scope>NUCLEOTIDE SEQUENCE [LARGE SCALE GENOMIC DNA]</scope>
    <source>
        <strain evidence="2 3">ATCC 51276</strain>
    </source>
</reference>
<keyword evidence="3" id="KW-1185">Reference proteome</keyword>
<dbReference type="AlphaFoldDB" id="G5GIP4"/>
<dbReference type="PATRIC" id="fig|679200.3.peg.1521"/>
<accession>G5GIP4</accession>
<dbReference type="eggNOG" id="COG4866">
    <property type="taxonomic scope" value="Bacteria"/>
</dbReference>
<dbReference type="Proteomes" id="UP000003011">
    <property type="component" value="Unassembled WGS sequence"/>
</dbReference>
<dbReference type="InterPro" id="IPR016181">
    <property type="entry name" value="Acyl_CoA_acyltransferase"/>
</dbReference>
<dbReference type="InterPro" id="IPR016732">
    <property type="entry name" value="UCP018688"/>
</dbReference>
<protein>
    <recommendedName>
        <fullName evidence="1">Phosphatidylglycerol lysyltransferase C-terminal domain-containing protein</fullName>
    </recommendedName>
</protein>
<dbReference type="Pfam" id="PF09924">
    <property type="entry name" value="LPG_synthase_C"/>
    <property type="match status" value="1"/>
</dbReference>
<dbReference type="STRING" id="679200.HMPREF9333_01434"/>
<gene>
    <name evidence="2" type="ORF">HMPREF9333_01434</name>
</gene>